<proteinExistence type="predicted"/>
<accession>A0A2N1N6Y1</accession>
<reference evidence="1 2" key="2">
    <citation type="submission" date="2017-10" db="EMBL/GenBank/DDBJ databases">
        <title>Extensive intraspecific genome diversity in a model arbuscular mycorrhizal fungus.</title>
        <authorList>
            <person name="Chen E.C.H."/>
            <person name="Morin E."/>
            <person name="Baudet D."/>
            <person name="Noel J."/>
            <person name="Ndikumana S."/>
            <person name="Charron P."/>
            <person name="St-Onge C."/>
            <person name="Giorgi J."/>
            <person name="Grigoriev I.V."/>
            <person name="Roux C."/>
            <person name="Martin F.M."/>
            <person name="Corradi N."/>
        </authorList>
    </citation>
    <scope>NUCLEOTIDE SEQUENCE [LARGE SCALE GENOMIC DNA]</scope>
    <source>
        <strain evidence="1 2">C2</strain>
    </source>
</reference>
<dbReference type="Proteomes" id="UP000233469">
    <property type="component" value="Unassembled WGS sequence"/>
</dbReference>
<comment type="caution">
    <text evidence="1">The sequence shown here is derived from an EMBL/GenBank/DDBJ whole genome shotgun (WGS) entry which is preliminary data.</text>
</comment>
<evidence type="ECO:0000313" key="2">
    <source>
        <dbReference type="Proteomes" id="UP000233469"/>
    </source>
</evidence>
<protein>
    <submittedName>
        <fullName evidence="1">Uncharacterized protein</fullName>
    </submittedName>
</protein>
<reference evidence="1 2" key="1">
    <citation type="submission" date="2016-04" db="EMBL/GenBank/DDBJ databases">
        <title>Genome analyses suggest a sexual origin of heterokaryosis in a supposedly ancient asexual fungus.</title>
        <authorList>
            <person name="Ropars J."/>
            <person name="Sedzielewska K."/>
            <person name="Noel J."/>
            <person name="Charron P."/>
            <person name="Farinelli L."/>
            <person name="Marton T."/>
            <person name="Kruger M."/>
            <person name="Pelin A."/>
            <person name="Brachmann A."/>
            <person name="Corradi N."/>
        </authorList>
    </citation>
    <scope>NUCLEOTIDE SEQUENCE [LARGE SCALE GENOMIC DNA]</scope>
    <source>
        <strain evidence="1 2">C2</strain>
    </source>
</reference>
<dbReference type="VEuPathDB" id="FungiDB:RhiirA1_476297"/>
<evidence type="ECO:0000313" key="1">
    <source>
        <dbReference type="EMBL" id="PKK69653.1"/>
    </source>
</evidence>
<gene>
    <name evidence="1" type="ORF">RhiirC2_780720</name>
</gene>
<dbReference type="AlphaFoldDB" id="A0A2N1N6Y1"/>
<dbReference type="EMBL" id="LLXL01000701">
    <property type="protein sequence ID" value="PKK69653.1"/>
    <property type="molecule type" value="Genomic_DNA"/>
</dbReference>
<name>A0A2N1N6Y1_9GLOM</name>
<sequence>MADIYDELEEVKNRHKIEKYDELREEYQIDLSLEKIVDTKGFVKKYSDIEKLKSSDDVEESSSNDGDKHIEKIYKNYWLENEYSLCNKITLTKEAVEYNKEFEGTKNKNELEGVIKEILDEYLRKQMKIEENDGEKDNTDDSEKIREILSSREYEMWDKNDIKDIDEDELENKIENIHMRVS</sequence>
<organism evidence="1 2">
    <name type="scientific">Rhizophagus irregularis</name>
    <dbReference type="NCBI Taxonomy" id="588596"/>
    <lineage>
        <taxon>Eukaryota</taxon>
        <taxon>Fungi</taxon>
        <taxon>Fungi incertae sedis</taxon>
        <taxon>Mucoromycota</taxon>
        <taxon>Glomeromycotina</taxon>
        <taxon>Glomeromycetes</taxon>
        <taxon>Glomerales</taxon>
        <taxon>Glomeraceae</taxon>
        <taxon>Rhizophagus</taxon>
    </lineage>
</organism>